<gene>
    <name evidence="2" type="ORF">RCOM_2132050</name>
</gene>
<dbReference type="EMBL" id="EQ999265">
    <property type="protein sequence ID" value="EEF21785.1"/>
    <property type="molecule type" value="Genomic_DNA"/>
</dbReference>
<feature type="non-terminal residue" evidence="2">
    <location>
        <position position="126"/>
    </location>
</feature>
<dbReference type="InParanoid" id="B9TQS9"/>
<evidence type="ECO:0000256" key="1">
    <source>
        <dbReference type="SAM" id="MobiDB-lite"/>
    </source>
</evidence>
<dbReference type="AlphaFoldDB" id="B9TQS9"/>
<evidence type="ECO:0000313" key="3">
    <source>
        <dbReference type="Proteomes" id="UP000008311"/>
    </source>
</evidence>
<accession>B9TQS9</accession>
<keyword evidence="3" id="KW-1185">Reference proteome</keyword>
<proteinExistence type="predicted"/>
<sequence length="126" mass="13472">MTTQSRTFECFVRARRSARTCGAFRPVGRPRRRSGRLSASLQPDRGAAARRIKGHGRAGRDAADLHAPTPPRSQTSRDSFDGSRRTASVRTGEPSVASPANAGRARLGVDTGRGDCNDLAAIEPSQ</sequence>
<reference evidence="3" key="1">
    <citation type="journal article" date="2010" name="Nat. Biotechnol.">
        <title>Draft genome sequence of the oilseed species Ricinus communis.</title>
        <authorList>
            <person name="Chan A.P."/>
            <person name="Crabtree J."/>
            <person name="Zhao Q."/>
            <person name="Lorenzi H."/>
            <person name="Orvis J."/>
            <person name="Puiu D."/>
            <person name="Melake-Berhan A."/>
            <person name="Jones K.M."/>
            <person name="Redman J."/>
            <person name="Chen G."/>
            <person name="Cahoon E.B."/>
            <person name="Gedil M."/>
            <person name="Stanke M."/>
            <person name="Haas B.J."/>
            <person name="Wortman J.R."/>
            <person name="Fraser-Liggett C.M."/>
            <person name="Ravel J."/>
            <person name="Rabinowicz P.D."/>
        </authorList>
    </citation>
    <scope>NUCLEOTIDE SEQUENCE [LARGE SCALE GENOMIC DNA]</scope>
    <source>
        <strain evidence="3">cv. Hale</strain>
    </source>
</reference>
<dbReference type="Proteomes" id="UP000008311">
    <property type="component" value="Unassembled WGS sequence"/>
</dbReference>
<evidence type="ECO:0000313" key="2">
    <source>
        <dbReference type="EMBL" id="EEF21785.1"/>
    </source>
</evidence>
<name>B9TQS9_RICCO</name>
<protein>
    <submittedName>
        <fullName evidence="2">Uncharacterized protein</fullName>
    </submittedName>
</protein>
<organism evidence="2 3">
    <name type="scientific">Ricinus communis</name>
    <name type="common">Castor bean</name>
    <dbReference type="NCBI Taxonomy" id="3988"/>
    <lineage>
        <taxon>Eukaryota</taxon>
        <taxon>Viridiplantae</taxon>
        <taxon>Streptophyta</taxon>
        <taxon>Embryophyta</taxon>
        <taxon>Tracheophyta</taxon>
        <taxon>Spermatophyta</taxon>
        <taxon>Magnoliopsida</taxon>
        <taxon>eudicotyledons</taxon>
        <taxon>Gunneridae</taxon>
        <taxon>Pentapetalae</taxon>
        <taxon>rosids</taxon>
        <taxon>fabids</taxon>
        <taxon>Malpighiales</taxon>
        <taxon>Euphorbiaceae</taxon>
        <taxon>Acalyphoideae</taxon>
        <taxon>Acalypheae</taxon>
        <taxon>Ricinus</taxon>
    </lineage>
</organism>
<feature type="compositionally biased region" description="Basic residues" evidence="1">
    <location>
        <begin position="48"/>
        <end position="57"/>
    </location>
</feature>
<feature type="region of interest" description="Disordered" evidence="1">
    <location>
        <begin position="22"/>
        <end position="126"/>
    </location>
</feature>